<evidence type="ECO:0000256" key="5">
    <source>
        <dbReference type="ARBA" id="ARBA00023239"/>
    </source>
</evidence>
<feature type="domain" description="3-dehydroquinate synthase C-terminal" evidence="7">
    <location>
        <begin position="206"/>
        <end position="349"/>
    </location>
</feature>
<dbReference type="InterPro" id="IPR030960">
    <property type="entry name" value="DHQS/DOIS_N"/>
</dbReference>
<dbReference type="OrthoDB" id="9806583at2"/>
<keyword evidence="3" id="KW-0547">Nucleotide-binding</keyword>
<dbReference type="Pfam" id="PF24621">
    <property type="entry name" value="DHQS_C"/>
    <property type="match status" value="1"/>
</dbReference>
<keyword evidence="5" id="KW-0456">Lyase</keyword>
<dbReference type="InterPro" id="IPR035872">
    <property type="entry name" value="EEVS-like"/>
</dbReference>
<dbReference type="GO" id="GO:0046872">
    <property type="term" value="F:metal ion binding"/>
    <property type="evidence" value="ECO:0007669"/>
    <property type="project" value="UniProtKB-KW"/>
</dbReference>
<dbReference type="AlphaFoldDB" id="A0A328Z537"/>
<dbReference type="GO" id="GO:0003856">
    <property type="term" value="F:3-dehydroquinate synthase activity"/>
    <property type="evidence" value="ECO:0007669"/>
    <property type="project" value="TreeGrafter"/>
</dbReference>
<dbReference type="Proteomes" id="UP000248856">
    <property type="component" value="Unassembled WGS sequence"/>
</dbReference>
<gene>
    <name evidence="8" type="ORF">AX018_102115</name>
</gene>
<proteinExistence type="predicted"/>
<comment type="cofactor">
    <cofactor evidence="1">
        <name>NAD(+)</name>
        <dbReference type="ChEBI" id="CHEBI:57540"/>
    </cofactor>
</comment>
<dbReference type="RefSeq" id="WP_111877511.1">
    <property type="nucleotide sequence ID" value="NZ_CBCSGC010000014.1"/>
</dbReference>
<evidence type="ECO:0000256" key="4">
    <source>
        <dbReference type="ARBA" id="ARBA00023027"/>
    </source>
</evidence>
<dbReference type="PANTHER" id="PTHR43622:SF3">
    <property type="entry name" value="2-EPI-5-EPI-VALIOLONE SYNTHASE"/>
    <property type="match status" value="1"/>
</dbReference>
<dbReference type="EMBL" id="QLTA01000021">
    <property type="protein sequence ID" value="RAR80999.1"/>
    <property type="molecule type" value="Genomic_DNA"/>
</dbReference>
<organism evidence="8 9">
    <name type="scientific">Paracidovorax anthurii</name>
    <dbReference type="NCBI Taxonomy" id="78229"/>
    <lineage>
        <taxon>Bacteria</taxon>
        <taxon>Pseudomonadati</taxon>
        <taxon>Pseudomonadota</taxon>
        <taxon>Betaproteobacteria</taxon>
        <taxon>Burkholderiales</taxon>
        <taxon>Comamonadaceae</taxon>
        <taxon>Paracidovorax</taxon>
    </lineage>
</organism>
<dbReference type="Gene3D" id="3.40.50.1970">
    <property type="match status" value="1"/>
</dbReference>
<keyword evidence="2" id="KW-0479">Metal-binding</keyword>
<evidence type="ECO:0000313" key="9">
    <source>
        <dbReference type="Proteomes" id="UP000248856"/>
    </source>
</evidence>
<evidence type="ECO:0000259" key="7">
    <source>
        <dbReference type="Pfam" id="PF24621"/>
    </source>
</evidence>
<dbReference type="SUPFAM" id="SSF56796">
    <property type="entry name" value="Dehydroquinate synthase-like"/>
    <property type="match status" value="1"/>
</dbReference>
<accession>A0A328Z537</accession>
<dbReference type="GO" id="GO:0017000">
    <property type="term" value="P:antibiotic biosynthetic process"/>
    <property type="evidence" value="ECO:0007669"/>
    <property type="project" value="InterPro"/>
</dbReference>
<reference evidence="8 9" key="1">
    <citation type="submission" date="2018-06" db="EMBL/GenBank/DDBJ databases">
        <title>Genomic Encyclopedia of Archaeal and Bacterial Type Strains, Phase II (KMG-II): from individual species to whole genera.</title>
        <authorList>
            <person name="Goeker M."/>
        </authorList>
    </citation>
    <scope>NUCLEOTIDE SEQUENCE [LARGE SCALE GENOMIC DNA]</scope>
    <source>
        <strain evidence="8 9">CFPB 3232</strain>
    </source>
</reference>
<keyword evidence="4" id="KW-0520">NAD</keyword>
<dbReference type="InterPro" id="IPR056179">
    <property type="entry name" value="DHQS_C"/>
</dbReference>
<dbReference type="Pfam" id="PF01761">
    <property type="entry name" value="DHQ_synthase"/>
    <property type="match status" value="1"/>
</dbReference>
<dbReference type="GO" id="GO:0000166">
    <property type="term" value="F:nucleotide binding"/>
    <property type="evidence" value="ECO:0007669"/>
    <property type="project" value="UniProtKB-KW"/>
</dbReference>
<dbReference type="InterPro" id="IPR050071">
    <property type="entry name" value="Dehydroquinate_synthase"/>
</dbReference>
<comment type="caution">
    <text evidence="8">The sequence shown here is derived from an EMBL/GenBank/DDBJ whole genome shotgun (WGS) entry which is preliminary data.</text>
</comment>
<evidence type="ECO:0000256" key="3">
    <source>
        <dbReference type="ARBA" id="ARBA00022741"/>
    </source>
</evidence>
<sequence length="398" mass="44048">MNDRAHGEASAGNLGRRDQSSWQVRAIQNVGYEVRLLDGLFDSANKAFLDACCPAGGASRHVVVIDERVHELHGARIRRYYQCHGIDLHTLVLPVSEEVKEMDVALEILRHFEREGVLRRSEPVIAIGGGVLLDLVGFAAGLYRRGIPYIKVPTNAMALWDAAVGIKTGINAMGRRNRLGSYHPPLRSLLDRTFLRTVERRDLSNGMGELLKLAVIKDARLFDLLERHGRMLLDTAFQDGIVAPEVISRAVHGMLEELAPNLWETTLERSVDFGHSFAPLLEMRALPELLHGEAVALDVLLSCRIAAQRGLMTMAQTHRVLAVMQAMELPLDHRFFGDPEMLQEALADTMRHRDGMQRLPIPAGIGACTFINDLRPDEIRAAAREMAGAPSEALACTA</sequence>
<evidence type="ECO:0000256" key="2">
    <source>
        <dbReference type="ARBA" id="ARBA00022723"/>
    </source>
</evidence>
<feature type="domain" description="3-dehydroquinate synthase N-terminal" evidence="6">
    <location>
        <begin position="91"/>
        <end position="204"/>
    </location>
</feature>
<dbReference type="Gene3D" id="1.20.1090.10">
    <property type="entry name" value="Dehydroquinate synthase-like - alpha domain"/>
    <property type="match status" value="1"/>
</dbReference>
<dbReference type="CDD" id="cd08199">
    <property type="entry name" value="EEVS"/>
    <property type="match status" value="1"/>
</dbReference>
<protein>
    <submittedName>
        <fullName evidence="8">3-dehydroquinate synthase</fullName>
    </submittedName>
</protein>
<dbReference type="PANTHER" id="PTHR43622">
    <property type="entry name" value="3-DEHYDROQUINATE SYNTHASE"/>
    <property type="match status" value="1"/>
</dbReference>
<keyword evidence="9" id="KW-1185">Reference proteome</keyword>
<evidence type="ECO:0000259" key="6">
    <source>
        <dbReference type="Pfam" id="PF01761"/>
    </source>
</evidence>
<name>A0A328Z537_9BURK</name>
<evidence type="ECO:0000313" key="8">
    <source>
        <dbReference type="EMBL" id="RAR80999.1"/>
    </source>
</evidence>
<evidence type="ECO:0000256" key="1">
    <source>
        <dbReference type="ARBA" id="ARBA00001911"/>
    </source>
</evidence>